<comment type="caution">
    <text evidence="2">The sequence shown here is derived from an EMBL/GenBank/DDBJ whole genome shotgun (WGS) entry which is preliminary data.</text>
</comment>
<dbReference type="EMBL" id="JBIBSM010000004">
    <property type="protein sequence ID" value="MFF8276249.1"/>
    <property type="molecule type" value="Genomic_DNA"/>
</dbReference>
<dbReference type="InterPro" id="IPR005031">
    <property type="entry name" value="COQ10_START"/>
</dbReference>
<dbReference type="SUPFAM" id="SSF55961">
    <property type="entry name" value="Bet v1-like"/>
    <property type="match status" value="1"/>
</dbReference>
<evidence type="ECO:0000313" key="2">
    <source>
        <dbReference type="EMBL" id="MFF8276249.1"/>
    </source>
</evidence>
<protein>
    <submittedName>
        <fullName evidence="2">SRPBCC family protein</fullName>
    </submittedName>
</protein>
<evidence type="ECO:0000259" key="1">
    <source>
        <dbReference type="Pfam" id="PF03364"/>
    </source>
</evidence>
<dbReference type="Proteomes" id="UP001603013">
    <property type="component" value="Unassembled WGS sequence"/>
</dbReference>
<sequence length="154" mass="17548">MDWSRYRFRSVWRLAAPPDAVYAVLERGEDYPAWWPQVREVVTVDERTGTARFRSLLPYDLVVTVEARRSDPVAGVLEASLRGDLEGWARWTLTPDGTGDETGTRTHALYEQEVEVTSPLMRRLAVPGRPVFRANHALMMRAGRRGLAARLRLV</sequence>
<dbReference type="Gene3D" id="3.30.530.20">
    <property type="match status" value="1"/>
</dbReference>
<reference evidence="2 3" key="1">
    <citation type="submission" date="2024-10" db="EMBL/GenBank/DDBJ databases">
        <title>The Natural Products Discovery Center: Release of the First 8490 Sequenced Strains for Exploring Actinobacteria Biosynthetic Diversity.</title>
        <authorList>
            <person name="Kalkreuter E."/>
            <person name="Kautsar S.A."/>
            <person name="Yang D."/>
            <person name="Bader C.D."/>
            <person name="Teijaro C.N."/>
            <person name="Fluegel L."/>
            <person name="Davis C.M."/>
            <person name="Simpson J.R."/>
            <person name="Lauterbach L."/>
            <person name="Steele A.D."/>
            <person name="Gui C."/>
            <person name="Meng S."/>
            <person name="Li G."/>
            <person name="Viehrig K."/>
            <person name="Ye F."/>
            <person name="Su P."/>
            <person name="Kiefer A.F."/>
            <person name="Nichols A."/>
            <person name="Cepeda A.J."/>
            <person name="Yan W."/>
            <person name="Fan B."/>
            <person name="Jiang Y."/>
            <person name="Adhikari A."/>
            <person name="Zheng C.-J."/>
            <person name="Schuster L."/>
            <person name="Cowan T.M."/>
            <person name="Smanski M.J."/>
            <person name="Chevrette M.G."/>
            <person name="De Carvalho L.P.S."/>
            <person name="Shen B."/>
        </authorList>
    </citation>
    <scope>NUCLEOTIDE SEQUENCE [LARGE SCALE GENOMIC DNA]</scope>
    <source>
        <strain evidence="2 3">NPDC015755</strain>
    </source>
</reference>
<proteinExistence type="predicted"/>
<dbReference type="Pfam" id="PF03364">
    <property type="entry name" value="Polyketide_cyc"/>
    <property type="match status" value="1"/>
</dbReference>
<accession>A0ABW6Y999</accession>
<dbReference type="InterPro" id="IPR023393">
    <property type="entry name" value="START-like_dom_sf"/>
</dbReference>
<feature type="domain" description="Coenzyme Q-binding protein COQ10 START" evidence="1">
    <location>
        <begin position="15"/>
        <end position="127"/>
    </location>
</feature>
<name>A0ABW6Y999_9ACTN</name>
<organism evidence="2 3">
    <name type="scientific">Streptomyces lateritius</name>
    <dbReference type="NCBI Taxonomy" id="67313"/>
    <lineage>
        <taxon>Bacteria</taxon>
        <taxon>Bacillati</taxon>
        <taxon>Actinomycetota</taxon>
        <taxon>Actinomycetes</taxon>
        <taxon>Kitasatosporales</taxon>
        <taxon>Streptomycetaceae</taxon>
        <taxon>Streptomyces</taxon>
    </lineage>
</organism>
<evidence type="ECO:0000313" key="3">
    <source>
        <dbReference type="Proteomes" id="UP001603013"/>
    </source>
</evidence>
<gene>
    <name evidence="2" type="ORF">ACF05T_09075</name>
</gene>
<keyword evidence="3" id="KW-1185">Reference proteome</keyword>
<dbReference type="RefSeq" id="WP_391933808.1">
    <property type="nucleotide sequence ID" value="NZ_JBIBSM010000004.1"/>
</dbReference>